<accession>A0A086K3H0</accession>
<feature type="compositionally biased region" description="Low complexity" evidence="8">
    <location>
        <begin position="354"/>
        <end position="370"/>
    </location>
</feature>
<feature type="compositionally biased region" description="Polar residues" evidence="8">
    <location>
        <begin position="67"/>
        <end position="77"/>
    </location>
</feature>
<dbReference type="EMBL" id="AEYI02001314">
    <property type="protein sequence ID" value="KFG38938.1"/>
    <property type="molecule type" value="Genomic_DNA"/>
</dbReference>
<feature type="compositionally biased region" description="Basic and acidic residues" evidence="8">
    <location>
        <begin position="594"/>
        <end position="603"/>
    </location>
</feature>
<feature type="compositionally biased region" description="Basic and acidic residues" evidence="8">
    <location>
        <begin position="999"/>
        <end position="1008"/>
    </location>
</feature>
<dbReference type="PANTHER" id="PTHR43806">
    <property type="entry name" value="PEPTIDASE S8"/>
    <property type="match status" value="1"/>
</dbReference>
<dbReference type="InterPro" id="IPR000209">
    <property type="entry name" value="Peptidase_S8/S53_dom"/>
</dbReference>
<evidence type="ECO:0000259" key="9">
    <source>
        <dbReference type="Pfam" id="PF00082"/>
    </source>
</evidence>
<feature type="compositionally biased region" description="Polar residues" evidence="8">
    <location>
        <begin position="441"/>
        <end position="453"/>
    </location>
</feature>
<dbReference type="GO" id="GO:0006508">
    <property type="term" value="P:proteolysis"/>
    <property type="evidence" value="ECO:0007669"/>
    <property type="project" value="UniProtKB-KW"/>
</dbReference>
<comment type="similarity">
    <text evidence="1 7">Belongs to the peptidase S8 family.</text>
</comment>
<evidence type="ECO:0000256" key="1">
    <source>
        <dbReference type="ARBA" id="ARBA00011073"/>
    </source>
</evidence>
<comment type="caution">
    <text evidence="10">The sequence shown here is derived from an EMBL/GenBank/DDBJ whole genome shotgun (WGS) entry which is preliminary data.</text>
</comment>
<evidence type="ECO:0000256" key="7">
    <source>
        <dbReference type="PROSITE-ProRule" id="PRU01240"/>
    </source>
</evidence>
<feature type="active site" description="Charge relay system" evidence="7">
    <location>
        <position position="757"/>
    </location>
</feature>
<feature type="compositionally biased region" description="Basic and acidic residues" evidence="8">
    <location>
        <begin position="614"/>
        <end position="623"/>
    </location>
</feature>
<dbReference type="VEuPathDB" id="ToxoDB:TGP89_240240"/>
<dbReference type="AlphaFoldDB" id="A0A086K3H0"/>
<feature type="region of interest" description="Disordered" evidence="8">
    <location>
        <begin position="996"/>
        <end position="1015"/>
    </location>
</feature>
<dbReference type="InterPro" id="IPR036852">
    <property type="entry name" value="Peptidase_S8/S53_dom_sf"/>
</dbReference>
<dbReference type="GO" id="GO:0004252">
    <property type="term" value="F:serine-type endopeptidase activity"/>
    <property type="evidence" value="ECO:0007669"/>
    <property type="project" value="UniProtKB-UniRule"/>
</dbReference>
<feature type="region of interest" description="Disordered" evidence="8">
    <location>
        <begin position="594"/>
        <end position="624"/>
    </location>
</feature>
<dbReference type="Pfam" id="PF00082">
    <property type="entry name" value="Peptidase_S8"/>
    <property type="match status" value="1"/>
</dbReference>
<reference evidence="10 11" key="1">
    <citation type="submission" date="2014-03" db="EMBL/GenBank/DDBJ databases">
        <authorList>
            <person name="Sibley D."/>
            <person name="Venepally P."/>
            <person name="Karamycheva S."/>
            <person name="Hadjithomas M."/>
            <person name="Khan A."/>
            <person name="Brunk B."/>
            <person name="Roos D."/>
            <person name="Caler E."/>
            <person name="Lorenzi H."/>
        </authorList>
    </citation>
    <scope>NUCLEOTIDE SEQUENCE [LARGE SCALE GENOMIC DNA]</scope>
    <source>
        <strain evidence="11">p89</strain>
    </source>
</reference>
<evidence type="ECO:0000313" key="10">
    <source>
        <dbReference type="EMBL" id="KFG38938.1"/>
    </source>
</evidence>
<evidence type="ECO:0000256" key="8">
    <source>
        <dbReference type="SAM" id="MobiDB-lite"/>
    </source>
</evidence>
<feature type="compositionally biased region" description="Low complexity" evidence="8">
    <location>
        <begin position="381"/>
        <end position="390"/>
    </location>
</feature>
<feature type="compositionally biased region" description="Basic and acidic residues" evidence="8">
    <location>
        <begin position="100"/>
        <end position="111"/>
    </location>
</feature>
<feature type="active site" description="Charge relay system" evidence="7">
    <location>
        <position position="690"/>
    </location>
</feature>
<feature type="domain" description="Peptidase S8/S53" evidence="9">
    <location>
        <begin position="685"/>
        <end position="967"/>
    </location>
</feature>
<dbReference type="Gene3D" id="3.40.50.200">
    <property type="entry name" value="Peptidase S8/S53 domain"/>
    <property type="match status" value="1"/>
</dbReference>
<feature type="compositionally biased region" description="Basic and acidic residues" evidence="8">
    <location>
        <begin position="455"/>
        <end position="475"/>
    </location>
</feature>
<feature type="region of interest" description="Disordered" evidence="8">
    <location>
        <begin position="441"/>
        <end position="475"/>
    </location>
</feature>
<keyword evidence="4 7" id="KW-0720">Serine protease</keyword>
<dbReference type="InterPro" id="IPR050131">
    <property type="entry name" value="Peptidase_S8_subtilisin-like"/>
</dbReference>
<evidence type="ECO:0000256" key="6">
    <source>
        <dbReference type="ARBA" id="ARBA00023619"/>
    </source>
</evidence>
<dbReference type="Proteomes" id="UP000028828">
    <property type="component" value="Unassembled WGS sequence"/>
</dbReference>
<comment type="catalytic activity">
    <reaction evidence="5">
        <text>Hydrolysis of proteins with broad specificity for peptide bonds, and a preference for a large uncharged residue in P1. Hydrolyzes peptide amides.</text>
        <dbReference type="EC" id="3.4.21.62"/>
    </reaction>
</comment>
<gene>
    <name evidence="10" type="ORF">TGP89_240240</name>
</gene>
<sequence>MNACIQQPLHHRKRTMAQISVPPFYKVVGSGLLNKRKSCQSRQRRGVTLFLVASLVLCLLPACCSQSQPTGQTTPEAPNTPKDRPEIENLGIPSLTAGGSKEKLHSAEENTRGSPVWSRDTTALFSIPPSQENGDDSTRESTGQRDKTAAADTGNPNVLIVCGRSSCDKRALENAAREAMERAANDRYRYKTQGVNGDFGNPDKVFQGQSQGPENPQAGARKNTEEVWAQTGSQPFHVSLFYGEELRKLTDEHAEGETRRQRVVDGAADPSKRNDPLRSEADDQTAKAEENQGNTHSGSDTRRDAQTRERVQLSESLEGAENRSPPPQPGDRFLSPSRKFPTFAASGFPRPDDSASASATTSPLPSDASTFQSSEGHRSLRLSPSRASALDKPAVDRTDGGEEGTGKGSMPKPMHTKHDFKGRSFHGSAVTQVRYVLWGNSSQGSDETATPSSFEDEKSQPTSEEENKGEGKVRKNVESVCTVDGATLHHLSCEVIRLHACYTVIDPHLLATYLREAPCVESVGFDQQAAPCIVEEETKPLFVPSLRPLHDDSEPLTEFSFPAVFSASDDTAGFRELVSDTWVERRKELLGNKGEDGIKREEENQPEDPEDVEEEKHRWRGPRDSSYADAWTKVVRRFKGLPNDPLLLWLPQWELLNRVTGVDASLAWKRTKGGSGSIEEQPANTIALVDFGFQLNHEDLWHKWWRNAQVGAVTGTAEWPDNCADGIDNDENGYVDDCFGFSFADSGGSQRSLLGKHGTAVASHCCAGTNNALGVASVGWNLRPMALRVDGSYSQIAEAVNYAADKGVKVINLSLGGPASPILRRMVEQADMRNITLVVAAGNHRCDLGQIEERGCRSDDGSLKGYPAAYSDTFLNMISVGATDKEGRVASFTNFDSSPAHDRIQVMAPGRELPSCSDGKDANNEYLSMSGTSFASPIVAAIVGLLRLKRPDLPPRAVRSLLVNSCKVTDDASLASHCECGGVVSAERALKLAGIGQDRAPEAQHKSAEAAQSEE</sequence>
<dbReference type="OrthoDB" id="330552at2759"/>
<keyword evidence="2 7" id="KW-0645">Protease</keyword>
<evidence type="ECO:0000256" key="3">
    <source>
        <dbReference type="ARBA" id="ARBA00022801"/>
    </source>
</evidence>
<protein>
    <recommendedName>
        <fullName evidence="6">subtilisin</fullName>
        <ecNumber evidence="6">3.4.21.62</ecNumber>
    </recommendedName>
</protein>
<feature type="compositionally biased region" description="Polar residues" evidence="8">
    <location>
        <begin position="119"/>
        <end position="132"/>
    </location>
</feature>
<dbReference type="EC" id="3.4.21.62" evidence="6"/>
<feature type="compositionally biased region" description="Basic and acidic residues" evidence="8">
    <location>
        <begin position="136"/>
        <end position="149"/>
    </location>
</feature>
<organism evidence="10 11">
    <name type="scientific">Toxoplasma gondii p89</name>
    <dbReference type="NCBI Taxonomy" id="943119"/>
    <lineage>
        <taxon>Eukaryota</taxon>
        <taxon>Sar</taxon>
        <taxon>Alveolata</taxon>
        <taxon>Apicomplexa</taxon>
        <taxon>Conoidasida</taxon>
        <taxon>Coccidia</taxon>
        <taxon>Eucoccidiorida</taxon>
        <taxon>Eimeriorina</taxon>
        <taxon>Sarcocystidae</taxon>
        <taxon>Toxoplasma</taxon>
    </lineage>
</organism>
<dbReference type="PROSITE" id="PS51892">
    <property type="entry name" value="SUBTILASE"/>
    <property type="match status" value="1"/>
</dbReference>
<dbReference type="PANTHER" id="PTHR43806:SF11">
    <property type="entry name" value="CEREVISIN-RELATED"/>
    <property type="match status" value="1"/>
</dbReference>
<evidence type="ECO:0000256" key="4">
    <source>
        <dbReference type="ARBA" id="ARBA00022825"/>
    </source>
</evidence>
<dbReference type="InterPro" id="IPR023828">
    <property type="entry name" value="Peptidase_S8_Ser-AS"/>
</dbReference>
<keyword evidence="3 7" id="KW-0378">Hydrolase</keyword>
<dbReference type="PROSITE" id="PS00138">
    <property type="entry name" value="SUBTILASE_SER"/>
    <property type="match status" value="1"/>
</dbReference>
<dbReference type="SUPFAM" id="SSF52743">
    <property type="entry name" value="Subtilisin-like"/>
    <property type="match status" value="1"/>
</dbReference>
<evidence type="ECO:0000256" key="5">
    <source>
        <dbReference type="ARBA" id="ARBA00023529"/>
    </source>
</evidence>
<name>A0A086K3H0_TOXGO</name>
<evidence type="ECO:0000256" key="2">
    <source>
        <dbReference type="ARBA" id="ARBA00022670"/>
    </source>
</evidence>
<feature type="compositionally biased region" description="Basic and acidic residues" evidence="8">
    <location>
        <begin position="299"/>
        <end position="312"/>
    </location>
</feature>
<feature type="region of interest" description="Disordered" evidence="8">
    <location>
        <begin position="67"/>
        <end position="152"/>
    </location>
</feature>
<feature type="compositionally biased region" description="Basic and acidic residues" evidence="8">
    <location>
        <begin position="252"/>
        <end position="263"/>
    </location>
</feature>
<evidence type="ECO:0000313" key="11">
    <source>
        <dbReference type="Proteomes" id="UP000028828"/>
    </source>
</evidence>
<feature type="region of interest" description="Disordered" evidence="8">
    <location>
        <begin position="195"/>
        <end position="226"/>
    </location>
</feature>
<feature type="compositionally biased region" description="Acidic residues" evidence="8">
    <location>
        <begin position="604"/>
        <end position="613"/>
    </location>
</feature>
<feature type="region of interest" description="Disordered" evidence="8">
    <location>
        <begin position="252"/>
        <end position="424"/>
    </location>
</feature>
<proteinExistence type="inferred from homology"/>
<feature type="compositionally biased region" description="Basic and acidic residues" evidence="8">
    <location>
        <begin position="270"/>
        <end position="290"/>
    </location>
</feature>
<feature type="active site" description="Charge relay system" evidence="7">
    <location>
        <position position="933"/>
    </location>
</feature>